<dbReference type="PANTHER" id="PTHR30502:SF0">
    <property type="entry name" value="PHOSPHOENOLPYRUVATE CARBOXYLASE FAMILY PROTEIN"/>
    <property type="match status" value="1"/>
</dbReference>
<evidence type="ECO:0000256" key="3">
    <source>
        <dbReference type="ARBA" id="ARBA00023239"/>
    </source>
</evidence>
<protein>
    <recommendedName>
        <fullName evidence="4">HpcH/HpaI aldolase/citrate lyase domain-containing protein</fullName>
    </recommendedName>
</protein>
<dbReference type="PANTHER" id="PTHR30502">
    <property type="entry name" value="2-KETO-3-DEOXY-L-RHAMNONATE ALDOLASE"/>
    <property type="match status" value="1"/>
</dbReference>
<name>A0A9X0BK22_9EURO</name>
<accession>A0A9X0BK22</accession>
<dbReference type="InterPro" id="IPR005000">
    <property type="entry name" value="Aldolase/citrate-lyase_domain"/>
</dbReference>
<dbReference type="SUPFAM" id="SSF51621">
    <property type="entry name" value="Phosphoenolpyruvate/pyruvate domain"/>
    <property type="match status" value="1"/>
</dbReference>
<dbReference type="OrthoDB" id="1621678at2759"/>
<reference evidence="5" key="2">
    <citation type="journal article" date="2023" name="IMA Fungus">
        <title>Comparative genomic study of the Penicillium genus elucidates a diverse pangenome and 15 lateral gene transfer events.</title>
        <authorList>
            <person name="Petersen C."/>
            <person name="Sorensen T."/>
            <person name="Nielsen M.R."/>
            <person name="Sondergaard T.E."/>
            <person name="Sorensen J.L."/>
            <person name="Fitzpatrick D.A."/>
            <person name="Frisvad J.C."/>
            <person name="Nielsen K.L."/>
        </authorList>
    </citation>
    <scope>NUCLEOTIDE SEQUENCE</scope>
    <source>
        <strain evidence="5">IBT 17660</strain>
    </source>
</reference>
<reference evidence="5" key="1">
    <citation type="submission" date="2022-12" db="EMBL/GenBank/DDBJ databases">
        <authorList>
            <person name="Petersen C."/>
        </authorList>
    </citation>
    <scope>NUCLEOTIDE SEQUENCE</scope>
    <source>
        <strain evidence="5">IBT 17660</strain>
    </source>
</reference>
<proteinExistence type="inferred from homology"/>
<dbReference type="GO" id="GO:0005737">
    <property type="term" value="C:cytoplasm"/>
    <property type="evidence" value="ECO:0007669"/>
    <property type="project" value="TreeGrafter"/>
</dbReference>
<evidence type="ECO:0000313" key="5">
    <source>
        <dbReference type="EMBL" id="KAJ5470079.1"/>
    </source>
</evidence>
<evidence type="ECO:0000313" key="6">
    <source>
        <dbReference type="Proteomes" id="UP001147760"/>
    </source>
</evidence>
<organism evidence="5 6">
    <name type="scientific">Penicillium desertorum</name>
    <dbReference type="NCBI Taxonomy" id="1303715"/>
    <lineage>
        <taxon>Eukaryota</taxon>
        <taxon>Fungi</taxon>
        <taxon>Dikarya</taxon>
        <taxon>Ascomycota</taxon>
        <taxon>Pezizomycotina</taxon>
        <taxon>Eurotiomycetes</taxon>
        <taxon>Eurotiomycetidae</taxon>
        <taxon>Eurotiales</taxon>
        <taxon>Aspergillaceae</taxon>
        <taxon>Penicillium</taxon>
    </lineage>
</organism>
<dbReference type="Proteomes" id="UP001147760">
    <property type="component" value="Unassembled WGS sequence"/>
</dbReference>
<dbReference type="EMBL" id="JAPWDO010000005">
    <property type="protein sequence ID" value="KAJ5470079.1"/>
    <property type="molecule type" value="Genomic_DNA"/>
</dbReference>
<dbReference type="Gene3D" id="3.20.20.60">
    <property type="entry name" value="Phosphoenolpyruvate-binding domains"/>
    <property type="match status" value="1"/>
</dbReference>
<feature type="domain" description="HpcH/HpaI aldolase/citrate lyase" evidence="4">
    <location>
        <begin position="21"/>
        <end position="266"/>
    </location>
</feature>
<keyword evidence="6" id="KW-1185">Reference proteome</keyword>
<keyword evidence="2" id="KW-0479">Metal-binding</keyword>
<comment type="similarity">
    <text evidence="1">Belongs to the HpcH/HpaI aldolase family.</text>
</comment>
<dbReference type="GO" id="GO:0046872">
    <property type="term" value="F:metal ion binding"/>
    <property type="evidence" value="ECO:0007669"/>
    <property type="project" value="UniProtKB-KW"/>
</dbReference>
<evidence type="ECO:0000256" key="2">
    <source>
        <dbReference type="ARBA" id="ARBA00022723"/>
    </source>
</evidence>
<dbReference type="AlphaFoldDB" id="A0A9X0BK22"/>
<dbReference type="GO" id="GO:0016832">
    <property type="term" value="F:aldehyde-lyase activity"/>
    <property type="evidence" value="ECO:0007669"/>
    <property type="project" value="TreeGrafter"/>
</dbReference>
<keyword evidence="3" id="KW-0456">Lyase</keyword>
<dbReference type="InterPro" id="IPR015813">
    <property type="entry name" value="Pyrv/PenolPyrv_kinase-like_dom"/>
</dbReference>
<evidence type="ECO:0000256" key="1">
    <source>
        <dbReference type="ARBA" id="ARBA00005568"/>
    </source>
</evidence>
<sequence length="283" mass="30758">MQNANVLLRKLNTDKGHSFGAWQTFAGAHLSSTLARTGVDWVLIDCEHGNIGGMLAEILHRGLLFTKTTLDNEMHDAVRAVASCDVSPIVRIPENQGWMVKRALDAGAHGILVPMLRSIDDAKKVVLNAKFPPRGIRGFGSPFSTGSFNTRPRLNDWDYLTNANDSLLTIVQIETREALNNVEDIAKVDGIDVLFVGPFDLGNSIGHPIQGDYDPELEIAICRILKAAKQAGKKSGIFCSDGDMAAKYAKMGFQMISVADDFSSISNGVEAAMSKVTRPSMRI</sequence>
<dbReference type="InterPro" id="IPR050251">
    <property type="entry name" value="HpcH-HpaI_aldolase"/>
</dbReference>
<dbReference type="InterPro" id="IPR040442">
    <property type="entry name" value="Pyrv_kinase-like_dom_sf"/>
</dbReference>
<evidence type="ECO:0000259" key="4">
    <source>
        <dbReference type="Pfam" id="PF03328"/>
    </source>
</evidence>
<comment type="caution">
    <text evidence="5">The sequence shown here is derived from an EMBL/GenBank/DDBJ whole genome shotgun (WGS) entry which is preliminary data.</text>
</comment>
<dbReference type="Pfam" id="PF03328">
    <property type="entry name" value="HpcH_HpaI"/>
    <property type="match status" value="1"/>
</dbReference>
<gene>
    <name evidence="5" type="ORF">N7530_007436</name>
</gene>